<proteinExistence type="predicted"/>
<reference evidence="1 2" key="1">
    <citation type="journal article" date="2020" name="ISME J.">
        <title>Uncovering the hidden diversity of litter-decomposition mechanisms in mushroom-forming fungi.</title>
        <authorList>
            <person name="Floudas D."/>
            <person name="Bentzer J."/>
            <person name="Ahren D."/>
            <person name="Johansson T."/>
            <person name="Persson P."/>
            <person name="Tunlid A."/>
        </authorList>
    </citation>
    <scope>NUCLEOTIDE SEQUENCE [LARGE SCALE GENOMIC DNA]</scope>
    <source>
        <strain evidence="1 2">CBS 175.51</strain>
    </source>
</reference>
<comment type="caution">
    <text evidence="1">The sequence shown here is derived from an EMBL/GenBank/DDBJ whole genome shotgun (WGS) entry which is preliminary data.</text>
</comment>
<evidence type="ECO:0000313" key="2">
    <source>
        <dbReference type="Proteomes" id="UP000541558"/>
    </source>
</evidence>
<evidence type="ECO:0000313" key="1">
    <source>
        <dbReference type="EMBL" id="KAF5336434.1"/>
    </source>
</evidence>
<dbReference type="EMBL" id="JAACJK010000058">
    <property type="protein sequence ID" value="KAF5336434.1"/>
    <property type="molecule type" value="Genomic_DNA"/>
</dbReference>
<dbReference type="OrthoDB" id="10282346at2759"/>
<dbReference type="Proteomes" id="UP000541558">
    <property type="component" value="Unassembled WGS sequence"/>
</dbReference>
<name>A0A8H5FGZ7_9AGAR</name>
<dbReference type="AlphaFoldDB" id="A0A8H5FGZ7"/>
<protein>
    <submittedName>
        <fullName evidence="1">Uncharacterized protein</fullName>
    </submittedName>
</protein>
<gene>
    <name evidence="1" type="ORF">D9611_006621</name>
</gene>
<organism evidence="1 2">
    <name type="scientific">Ephemerocybe angulata</name>
    <dbReference type="NCBI Taxonomy" id="980116"/>
    <lineage>
        <taxon>Eukaryota</taxon>
        <taxon>Fungi</taxon>
        <taxon>Dikarya</taxon>
        <taxon>Basidiomycota</taxon>
        <taxon>Agaricomycotina</taxon>
        <taxon>Agaricomycetes</taxon>
        <taxon>Agaricomycetidae</taxon>
        <taxon>Agaricales</taxon>
        <taxon>Agaricineae</taxon>
        <taxon>Psathyrellaceae</taxon>
        <taxon>Ephemerocybe</taxon>
    </lineage>
</organism>
<accession>A0A8H5FGZ7</accession>
<keyword evidence="2" id="KW-1185">Reference proteome</keyword>
<sequence length="741" mass="81082">MNPTQNSARLALSSDLAFNVSRALTQNKRTDAEPQLRRALNDWKTGKYTTKPKVPFIAFVLDGWNDIKGEAIQGDDAGLLNRLVPLAKELGFCVFLADLKKTINGQPHHKHWTYSIIPNPKRPRTYKDKWGPSDGYHWPTGEGWDVRDAYELGDYLVPMGDIISEDQILSDLKSLDGAETSMTGECCFELDSLIPKDVFVKATPPEDERNFDRERGVVTYEFNHWAVVLYLKDDEADVFTGLNHPEWALKVLDTPTPVASKVAAAVLKQLEEKTPRHSLPNALCLLERAADWKQGDLWNAALPYIANAPVKTVTAVIAHGLKAFELDLLQSGVSRLVEQSASLSSKVAIAQTLVAHNPSYASRGWVGLLVAGILEDYSNPEVADVPGIVWMVQVFGPPAGEATLLSKLQKTRSTYEFLVALAKSLHAGRSLSKAPLNELIVQCLNAATPYWQGYCYVNADSATERVREIIELALAIGDLRPCELVFDLLFTSTDKKVLEKRLREQYRPLVPYLKLLLAQHGQSITAQPFRTFFRNTVAVALSACCPTPSQPQSHAPTVDQLLGRYTACGCEECVQMQALLLGTAQEIKFTVALARRKHVEAYLRWGGPVLAQLVETQTVKAEKAGKAHTLVVKRKEHPSGLSVVIPTAVGPAVRVPVGVRAFVESVCGEEGVLREIMGDRYGDVVDVLEGRRVFVLGELSKDGASAVGSLIGNASGAMQAAVSLSASASASAAGMKRKRLD</sequence>